<evidence type="ECO:0000256" key="3">
    <source>
        <dbReference type="ARBA" id="ARBA00022692"/>
    </source>
</evidence>
<dbReference type="CDD" id="cd16015">
    <property type="entry name" value="LTA_synthase"/>
    <property type="match status" value="1"/>
</dbReference>
<dbReference type="EMBL" id="RYFG02000099">
    <property type="protein sequence ID" value="TRW94361.1"/>
    <property type="molecule type" value="Genomic_DNA"/>
</dbReference>
<comment type="subcellular location">
    <subcellularLocation>
        <location evidence="1">Cell membrane</location>
        <topology evidence="1">Multi-pass membrane protein</topology>
    </subcellularLocation>
</comment>
<reference evidence="8 9" key="1">
    <citation type="journal article" date="2019" name="Antonie Van Leeuwenhoek">
        <title>Description of 'Ca. Methylobacter oryzae' KRF1, a novel species from the environmentally important Methylobacter clade 2.</title>
        <authorList>
            <person name="Khatri K."/>
            <person name="Mohite J.A."/>
            <person name="Pandit P.S."/>
            <person name="Bahulikar R."/>
            <person name="Rahalkar M.C."/>
        </authorList>
    </citation>
    <scope>NUCLEOTIDE SEQUENCE [LARGE SCALE GENOMIC DNA]</scope>
    <source>
        <strain evidence="8 9">KRF1</strain>
    </source>
</reference>
<evidence type="ECO:0000313" key="9">
    <source>
        <dbReference type="Proteomes" id="UP000733744"/>
    </source>
</evidence>
<evidence type="ECO:0000256" key="5">
    <source>
        <dbReference type="ARBA" id="ARBA00023136"/>
    </source>
</evidence>
<dbReference type="RefSeq" id="WP_127029260.1">
    <property type="nucleotide sequence ID" value="NZ_RYFG02000099.1"/>
</dbReference>
<name>A0ABY3C9L5_9GAMM</name>
<evidence type="ECO:0000256" key="6">
    <source>
        <dbReference type="SAM" id="Phobius"/>
    </source>
</evidence>
<dbReference type="InterPro" id="IPR050448">
    <property type="entry name" value="OpgB/LTA_synthase_biosynth"/>
</dbReference>
<proteinExistence type="predicted"/>
<feature type="transmembrane region" description="Helical" evidence="6">
    <location>
        <begin position="209"/>
        <end position="229"/>
    </location>
</feature>
<feature type="transmembrane region" description="Helical" evidence="6">
    <location>
        <begin position="120"/>
        <end position="141"/>
    </location>
</feature>
<dbReference type="Proteomes" id="UP000733744">
    <property type="component" value="Unassembled WGS sequence"/>
</dbReference>
<sequence>MRPNTTLSKKQGMALIYQSFFNTLKNFILIIAKLQVSNYTLGMIGAIVIPTAIGIIGIKTYKIIFALWPVTRSTLGWEPPTLFGGMRIVLVSPLAFYIGACLAVYFFLWGRFIYRHWLNWALLFLLPLIALPLFKGLWFWLGMDREQLTGIESTWTHQVVHVYWDALTNIQFLFVMYRDDISFLIGYALFATLAVSITPNRWRRLMHSLFIGLSVIILAVAGLELAHYLKTGLNGTASMLLYFIKNAGDMWSMMGSEFNWKTIAVIAIPPSLIVLSPVFVRLTVKDVWISRQQDLTLFDAGKLVWPILLLLILVPHRIDQQKTISQEYARLRGNINLNIGLDLLFRPTDPIGTFEKGEALRQAAINLEFIPTANTRRLNVVIVMLESVRANATSVYNPSLRNTPFMNDLSKKSLVADQMYAVTPRTSSAWVSVLNGAYPGTNSALMYWSNQESKHPTFASLPRLLRKSGYQSAFFTPTHLAYENEAQLLSNIGFDKIASEKNYNGTLYEHVSEWGFEDRAMINPILSWVDSQQEANSPFLLTVMTNVGHQNYKIPSTWNRQKFTDSNNEEYSNYLNCIAYIDDFLKRLFNEFQRRGLFQNTIFFILGDHGDSFGEHGTKLRALSMYEEALHIPMIIFAPSLFSDGESIVGPRQQVDILPTIADMLGFSIRDHSLPGISLLRDNPKDREIYYGSALDEVSIGMRKGSRKYVYNFDSAPMEVFDLEQDPLEQHDLGGEISEEEAHSVKNQMLMWYGATRVSMTGSP</sequence>
<feature type="transmembrane region" description="Helical" evidence="6">
    <location>
        <begin position="88"/>
        <end position="108"/>
    </location>
</feature>
<accession>A0ABY3C9L5</accession>
<dbReference type="InterPro" id="IPR017850">
    <property type="entry name" value="Alkaline_phosphatase_core_sf"/>
</dbReference>
<evidence type="ECO:0000259" key="7">
    <source>
        <dbReference type="Pfam" id="PF00884"/>
    </source>
</evidence>
<dbReference type="Gene3D" id="3.40.720.10">
    <property type="entry name" value="Alkaline Phosphatase, subunit A"/>
    <property type="match status" value="1"/>
</dbReference>
<keyword evidence="9" id="KW-1185">Reference proteome</keyword>
<feature type="transmembrane region" description="Helical" evidence="6">
    <location>
        <begin position="296"/>
        <end position="314"/>
    </location>
</feature>
<feature type="domain" description="Sulfatase N-terminal" evidence="7">
    <location>
        <begin position="379"/>
        <end position="666"/>
    </location>
</feature>
<dbReference type="Pfam" id="PF00884">
    <property type="entry name" value="Sulfatase"/>
    <property type="match status" value="1"/>
</dbReference>
<keyword evidence="5 6" id="KW-0472">Membrane</keyword>
<feature type="transmembrane region" description="Helical" evidence="6">
    <location>
        <begin position="181"/>
        <end position="197"/>
    </location>
</feature>
<gene>
    <name evidence="8" type="ORF">EKO24_012230</name>
</gene>
<keyword evidence="4 6" id="KW-1133">Transmembrane helix</keyword>
<feature type="transmembrane region" description="Helical" evidence="6">
    <location>
        <begin position="44"/>
        <end position="68"/>
    </location>
</feature>
<evidence type="ECO:0000256" key="1">
    <source>
        <dbReference type="ARBA" id="ARBA00004651"/>
    </source>
</evidence>
<comment type="caution">
    <text evidence="8">The sequence shown here is derived from an EMBL/GenBank/DDBJ whole genome shotgun (WGS) entry which is preliminary data.</text>
</comment>
<dbReference type="PANTHER" id="PTHR47371:SF3">
    <property type="entry name" value="PHOSPHOGLYCEROL TRANSFERASE I"/>
    <property type="match status" value="1"/>
</dbReference>
<protein>
    <submittedName>
        <fullName evidence="8">LTA synthase family protein</fullName>
    </submittedName>
</protein>
<evidence type="ECO:0000256" key="2">
    <source>
        <dbReference type="ARBA" id="ARBA00022475"/>
    </source>
</evidence>
<dbReference type="InterPro" id="IPR000917">
    <property type="entry name" value="Sulfatase_N"/>
</dbReference>
<dbReference type="PANTHER" id="PTHR47371">
    <property type="entry name" value="LIPOTEICHOIC ACID SYNTHASE"/>
    <property type="match status" value="1"/>
</dbReference>
<evidence type="ECO:0000256" key="4">
    <source>
        <dbReference type="ARBA" id="ARBA00022989"/>
    </source>
</evidence>
<evidence type="ECO:0000313" key="8">
    <source>
        <dbReference type="EMBL" id="TRW94361.1"/>
    </source>
</evidence>
<keyword evidence="3 6" id="KW-0812">Transmembrane</keyword>
<feature type="transmembrane region" description="Helical" evidence="6">
    <location>
        <begin position="263"/>
        <end position="284"/>
    </location>
</feature>
<dbReference type="SUPFAM" id="SSF53649">
    <property type="entry name" value="Alkaline phosphatase-like"/>
    <property type="match status" value="1"/>
</dbReference>
<organism evidence="8 9">
    <name type="scientific">Candidatus Methylobacter oryzae</name>
    <dbReference type="NCBI Taxonomy" id="2497749"/>
    <lineage>
        <taxon>Bacteria</taxon>
        <taxon>Pseudomonadati</taxon>
        <taxon>Pseudomonadota</taxon>
        <taxon>Gammaproteobacteria</taxon>
        <taxon>Methylococcales</taxon>
        <taxon>Methylococcaceae</taxon>
        <taxon>Methylobacter</taxon>
    </lineage>
</organism>
<keyword evidence="2" id="KW-1003">Cell membrane</keyword>